<sequence length="79" mass="9127">ICGAIAVIIFGAYGDARFWMPNWEHNNMGWSYWFAVIGSVSSFIGGICFLVEARKHSIKHKKFRQASSDYNMDERRTYS</sequence>
<evidence type="ECO:0000313" key="7">
    <source>
        <dbReference type="Proteomes" id="UP001642360"/>
    </source>
</evidence>
<keyword evidence="4 5" id="KW-0472">Membrane</keyword>
<keyword evidence="7" id="KW-1185">Reference proteome</keyword>
<evidence type="ECO:0000256" key="2">
    <source>
        <dbReference type="ARBA" id="ARBA00022692"/>
    </source>
</evidence>
<evidence type="ECO:0000256" key="1">
    <source>
        <dbReference type="ARBA" id="ARBA00004141"/>
    </source>
</evidence>
<feature type="non-terminal residue" evidence="6">
    <location>
        <position position="1"/>
    </location>
</feature>
<feature type="transmembrane region" description="Helical" evidence="5">
    <location>
        <begin position="30"/>
        <end position="51"/>
    </location>
</feature>
<evidence type="ECO:0000256" key="4">
    <source>
        <dbReference type="ARBA" id="ARBA00023136"/>
    </source>
</evidence>
<protein>
    <submittedName>
        <fullName evidence="6">Uncharacterized protein</fullName>
    </submittedName>
</protein>
<dbReference type="EMBL" id="CAUOFW020010012">
    <property type="protein sequence ID" value="CAK9187495.1"/>
    <property type="molecule type" value="Genomic_DNA"/>
</dbReference>
<dbReference type="Proteomes" id="UP001642360">
    <property type="component" value="Unassembled WGS sequence"/>
</dbReference>
<dbReference type="GO" id="GO:0016020">
    <property type="term" value="C:membrane"/>
    <property type="evidence" value="ECO:0007669"/>
    <property type="project" value="UniProtKB-SubCell"/>
</dbReference>
<keyword evidence="3 5" id="KW-1133">Transmembrane helix</keyword>
<name>A0ABC8V2D9_9AQUA</name>
<evidence type="ECO:0000313" key="6">
    <source>
        <dbReference type="EMBL" id="CAK9187495.1"/>
    </source>
</evidence>
<reference evidence="6 7" key="1">
    <citation type="submission" date="2024-02" db="EMBL/GenBank/DDBJ databases">
        <authorList>
            <person name="Vignale AGUSTIN F."/>
            <person name="Sosa J E."/>
            <person name="Modenutti C."/>
        </authorList>
    </citation>
    <scope>NUCLEOTIDE SEQUENCE [LARGE SCALE GENOMIC DNA]</scope>
</reference>
<dbReference type="PANTHER" id="PTHR21284:SF6">
    <property type="entry name" value="SINUOUS"/>
    <property type="match status" value="1"/>
</dbReference>
<proteinExistence type="predicted"/>
<dbReference type="PANTHER" id="PTHR21284">
    <property type="entry name" value="EG:80H7.2 PROTEIN"/>
    <property type="match status" value="1"/>
</dbReference>
<comment type="subcellular location">
    <subcellularLocation>
        <location evidence="1">Membrane</location>
        <topology evidence="1">Multi-pass membrane protein</topology>
    </subcellularLocation>
</comment>
<accession>A0ABC8V2D9</accession>
<dbReference type="Gene3D" id="1.20.140.150">
    <property type="match status" value="1"/>
</dbReference>
<dbReference type="InterPro" id="IPR004031">
    <property type="entry name" value="PMP22/EMP/MP20/Claudin"/>
</dbReference>
<gene>
    <name evidence="6" type="ORF">ILEXP_LOCUS58052</name>
</gene>
<dbReference type="Pfam" id="PF13903">
    <property type="entry name" value="Claudin_2"/>
    <property type="match status" value="1"/>
</dbReference>
<dbReference type="AlphaFoldDB" id="A0ABC8V2D9"/>
<evidence type="ECO:0000256" key="3">
    <source>
        <dbReference type="ARBA" id="ARBA00022989"/>
    </source>
</evidence>
<keyword evidence="2 5" id="KW-0812">Transmembrane</keyword>
<evidence type="ECO:0000256" key="5">
    <source>
        <dbReference type="SAM" id="Phobius"/>
    </source>
</evidence>
<organism evidence="6 7">
    <name type="scientific">Ilex paraguariensis</name>
    <name type="common">yerba mate</name>
    <dbReference type="NCBI Taxonomy" id="185542"/>
    <lineage>
        <taxon>Eukaryota</taxon>
        <taxon>Viridiplantae</taxon>
        <taxon>Streptophyta</taxon>
        <taxon>Embryophyta</taxon>
        <taxon>Tracheophyta</taxon>
        <taxon>Spermatophyta</taxon>
        <taxon>Magnoliopsida</taxon>
        <taxon>eudicotyledons</taxon>
        <taxon>Gunneridae</taxon>
        <taxon>Pentapetalae</taxon>
        <taxon>asterids</taxon>
        <taxon>campanulids</taxon>
        <taxon>Aquifoliales</taxon>
        <taxon>Aquifoliaceae</taxon>
        <taxon>Ilex</taxon>
    </lineage>
</organism>
<comment type="caution">
    <text evidence="6">The sequence shown here is derived from an EMBL/GenBank/DDBJ whole genome shotgun (WGS) entry which is preliminary data.</text>
</comment>